<dbReference type="AlphaFoldDB" id="A0AAV1FQR7"/>
<dbReference type="EMBL" id="OY660872">
    <property type="protein sequence ID" value="CAJ1063311.1"/>
    <property type="molecule type" value="Genomic_DNA"/>
</dbReference>
<keyword evidence="4" id="KW-1185">Reference proteome</keyword>
<dbReference type="InterPro" id="IPR052160">
    <property type="entry name" value="Gypsy_RT_Integrase-like"/>
</dbReference>
<protein>
    <recommendedName>
        <fullName evidence="1">Gypsy retrotransposon integrase-like protein 1</fullName>
    </recommendedName>
</protein>
<dbReference type="Proteomes" id="UP001178508">
    <property type="component" value="Chromosome 9"/>
</dbReference>
<dbReference type="InterPro" id="IPR041588">
    <property type="entry name" value="Integrase_H2C2"/>
</dbReference>
<evidence type="ECO:0000313" key="4">
    <source>
        <dbReference type="Proteomes" id="UP001178508"/>
    </source>
</evidence>
<dbReference type="Gene3D" id="1.10.340.70">
    <property type="match status" value="1"/>
</dbReference>
<dbReference type="PROSITE" id="PS50994">
    <property type="entry name" value="INTEGRASE"/>
    <property type="match status" value="1"/>
</dbReference>
<evidence type="ECO:0000256" key="1">
    <source>
        <dbReference type="ARBA" id="ARBA00039658"/>
    </source>
</evidence>
<evidence type="ECO:0000313" key="3">
    <source>
        <dbReference type="EMBL" id="CAJ1063311.1"/>
    </source>
</evidence>
<sequence length="188" mass="21535">MSSRKGVPPEADSSSAVDVRISIRDGELHYICCRRRLGEHVAKVVTSPQEAHDIFKAFHASQHGGHCGMEKTLEPISRRYYWPGMEKDIQQWIKECPECQARRSTLKVKTAYIPIEATEPLELVGMDLVGKLTKTKNGNQYICVMIDYFTKWTEAYPLQWKSAAEVTNCVLDFFYKFWSTQTVVNRPG</sequence>
<dbReference type="GO" id="GO:0003676">
    <property type="term" value="F:nucleic acid binding"/>
    <property type="evidence" value="ECO:0007669"/>
    <property type="project" value="InterPro"/>
</dbReference>
<dbReference type="Gene3D" id="3.30.420.10">
    <property type="entry name" value="Ribonuclease H-like superfamily/Ribonuclease H"/>
    <property type="match status" value="1"/>
</dbReference>
<dbReference type="Pfam" id="PF17921">
    <property type="entry name" value="Integrase_H2C2"/>
    <property type="match status" value="1"/>
</dbReference>
<dbReference type="GO" id="GO:0015074">
    <property type="term" value="P:DNA integration"/>
    <property type="evidence" value="ECO:0007669"/>
    <property type="project" value="InterPro"/>
</dbReference>
<evidence type="ECO:0000259" key="2">
    <source>
        <dbReference type="PROSITE" id="PS50994"/>
    </source>
</evidence>
<gene>
    <name evidence="3" type="ORF">XNOV1_A032617</name>
</gene>
<dbReference type="InterPro" id="IPR012337">
    <property type="entry name" value="RNaseH-like_sf"/>
</dbReference>
<name>A0AAV1FQR7_XYRNO</name>
<accession>A0AAV1FQR7</accession>
<dbReference type="PANTHER" id="PTHR47266">
    <property type="entry name" value="ENDONUCLEASE-RELATED"/>
    <property type="match status" value="1"/>
</dbReference>
<dbReference type="InterPro" id="IPR036397">
    <property type="entry name" value="RNaseH_sf"/>
</dbReference>
<organism evidence="3 4">
    <name type="scientific">Xyrichtys novacula</name>
    <name type="common">Pearly razorfish</name>
    <name type="synonym">Hemipteronotus novacula</name>
    <dbReference type="NCBI Taxonomy" id="13765"/>
    <lineage>
        <taxon>Eukaryota</taxon>
        <taxon>Metazoa</taxon>
        <taxon>Chordata</taxon>
        <taxon>Craniata</taxon>
        <taxon>Vertebrata</taxon>
        <taxon>Euteleostomi</taxon>
        <taxon>Actinopterygii</taxon>
        <taxon>Neopterygii</taxon>
        <taxon>Teleostei</taxon>
        <taxon>Neoteleostei</taxon>
        <taxon>Acanthomorphata</taxon>
        <taxon>Eupercaria</taxon>
        <taxon>Labriformes</taxon>
        <taxon>Labridae</taxon>
        <taxon>Xyrichtys</taxon>
    </lineage>
</organism>
<reference evidence="3" key="1">
    <citation type="submission" date="2023-08" db="EMBL/GenBank/DDBJ databases">
        <authorList>
            <person name="Alioto T."/>
            <person name="Alioto T."/>
            <person name="Gomez Garrido J."/>
        </authorList>
    </citation>
    <scope>NUCLEOTIDE SEQUENCE</scope>
</reference>
<dbReference type="FunFam" id="1.10.340.70:FF:000001">
    <property type="entry name" value="Retrovirus-related Pol polyprotein from transposon gypsy-like Protein"/>
    <property type="match status" value="1"/>
</dbReference>
<dbReference type="InterPro" id="IPR001584">
    <property type="entry name" value="Integrase_cat-core"/>
</dbReference>
<proteinExistence type="predicted"/>
<feature type="domain" description="Integrase catalytic" evidence="2">
    <location>
        <begin position="116"/>
        <end position="188"/>
    </location>
</feature>
<dbReference type="SUPFAM" id="SSF53098">
    <property type="entry name" value="Ribonuclease H-like"/>
    <property type="match status" value="1"/>
</dbReference>